<accession>I0IFF6</accession>
<dbReference type="PANTHER" id="PTHR37953">
    <property type="entry name" value="UPF0127 PROTEIN MJ1496"/>
    <property type="match status" value="1"/>
</dbReference>
<evidence type="ECO:0008006" key="3">
    <source>
        <dbReference type="Google" id="ProtNLM"/>
    </source>
</evidence>
<dbReference type="KEGG" id="phm:PSMK_18350"/>
<protein>
    <recommendedName>
        <fullName evidence="3">DUF192 domain-containing protein</fullName>
    </recommendedName>
</protein>
<sequence length="156" mass="16166">MLLGLVGAGIGCDRGPAAAVAVAPDTVEATIGGRSFTLQTAVTEEQRYRGLSGVASLPPGGGMVFAFPDAAPRAFVMRDCLIPLDIVFLDPGGRVIRTAHMPLEPAGTPERSLPRYESGYPSQFVIELAGGTLETLRLVAGDAVGLPYEALRAAAE</sequence>
<dbReference type="InterPro" id="IPR038695">
    <property type="entry name" value="Saro_0823-like_sf"/>
</dbReference>
<gene>
    <name evidence="1" type="ordered locus">PSMK_18350</name>
</gene>
<dbReference type="PANTHER" id="PTHR37953:SF1">
    <property type="entry name" value="UPF0127 PROTEIN MJ1496"/>
    <property type="match status" value="1"/>
</dbReference>
<dbReference type="AlphaFoldDB" id="I0IFF6"/>
<dbReference type="STRING" id="1142394.PSMK_18350"/>
<dbReference type="Pfam" id="PF02643">
    <property type="entry name" value="DUF192"/>
    <property type="match status" value="1"/>
</dbReference>
<dbReference type="InterPro" id="IPR003795">
    <property type="entry name" value="DUF192"/>
</dbReference>
<dbReference type="Gene3D" id="2.60.120.1140">
    <property type="entry name" value="Protein of unknown function DUF192"/>
    <property type="match status" value="1"/>
</dbReference>
<proteinExistence type="predicted"/>
<reference evidence="1 2" key="1">
    <citation type="submission" date="2012-02" db="EMBL/GenBank/DDBJ databases">
        <title>Complete genome sequence of Phycisphaera mikurensis NBRC 102666.</title>
        <authorList>
            <person name="Ankai A."/>
            <person name="Hosoyama A."/>
            <person name="Terui Y."/>
            <person name="Sekine M."/>
            <person name="Fukai R."/>
            <person name="Kato Y."/>
            <person name="Nakamura S."/>
            <person name="Yamada-Narita S."/>
            <person name="Kawakoshi A."/>
            <person name="Fukunaga Y."/>
            <person name="Yamazaki S."/>
            <person name="Fujita N."/>
        </authorList>
    </citation>
    <scope>NUCLEOTIDE SEQUENCE [LARGE SCALE GENOMIC DNA]</scope>
    <source>
        <strain evidence="2">NBRC 102666 / KCTC 22515 / FYK2301M01</strain>
    </source>
</reference>
<organism evidence="1 2">
    <name type="scientific">Phycisphaera mikurensis (strain NBRC 102666 / KCTC 22515 / FYK2301M01)</name>
    <dbReference type="NCBI Taxonomy" id="1142394"/>
    <lineage>
        <taxon>Bacteria</taxon>
        <taxon>Pseudomonadati</taxon>
        <taxon>Planctomycetota</taxon>
        <taxon>Phycisphaerae</taxon>
        <taxon>Phycisphaerales</taxon>
        <taxon>Phycisphaeraceae</taxon>
        <taxon>Phycisphaera</taxon>
    </lineage>
</organism>
<dbReference type="PATRIC" id="fig|1142394.8.peg.1892"/>
<dbReference type="HOGENOM" id="CLU_097039_0_1_0"/>
<name>I0IFF6_PHYMF</name>
<keyword evidence="2" id="KW-1185">Reference proteome</keyword>
<evidence type="ECO:0000313" key="2">
    <source>
        <dbReference type="Proteomes" id="UP000007881"/>
    </source>
</evidence>
<dbReference type="RefSeq" id="WP_014437212.1">
    <property type="nucleotide sequence ID" value="NC_017080.1"/>
</dbReference>
<evidence type="ECO:0000313" key="1">
    <source>
        <dbReference type="EMBL" id="BAM03994.1"/>
    </source>
</evidence>
<dbReference type="EMBL" id="AP012338">
    <property type="protein sequence ID" value="BAM03994.1"/>
    <property type="molecule type" value="Genomic_DNA"/>
</dbReference>
<dbReference type="Proteomes" id="UP000007881">
    <property type="component" value="Chromosome"/>
</dbReference>
<dbReference type="eggNOG" id="COG1430">
    <property type="taxonomic scope" value="Bacteria"/>
</dbReference>